<proteinExistence type="predicted"/>
<sequence length="207" mass="22141">MALTYASVSVREALGALWALDAALAAALGGGREPMIARIKLAWWRDALEALDTRPPPPQPELQAAAGLVEKGLSGAKLGALAEGWALLADPAQLDEATLQAFADQRGAQLFWLAATLIGDNRLPPGAGAAWALADLARHSSKREEAAMALKLAGRRTPDARWPARLRPLGMLDALARRDAARGLDRLEPPGTPARMLRMMRHRLTGR</sequence>
<dbReference type="STRING" id="941907.SAMN06295910_2121"/>
<reference evidence="2" key="1">
    <citation type="submission" date="2017-04" db="EMBL/GenBank/DDBJ databases">
        <authorList>
            <person name="Varghese N."/>
            <person name="Submissions S."/>
        </authorList>
    </citation>
    <scope>NUCLEOTIDE SEQUENCE [LARGE SCALE GENOMIC DNA]</scope>
    <source>
        <strain evidence="2">Dd16</strain>
    </source>
</reference>
<accession>A0A1X7GQM3</accession>
<evidence type="ECO:0000313" key="2">
    <source>
        <dbReference type="Proteomes" id="UP000192934"/>
    </source>
</evidence>
<dbReference type="Proteomes" id="UP000192934">
    <property type="component" value="Chromosome I"/>
</dbReference>
<evidence type="ECO:0000313" key="1">
    <source>
        <dbReference type="EMBL" id="SMF73230.1"/>
    </source>
</evidence>
<name>A0A1X7GQM3_9SPHN</name>
<dbReference type="InterPro" id="IPR008949">
    <property type="entry name" value="Isoprenoid_synthase_dom_sf"/>
</dbReference>
<keyword evidence="2" id="KW-1185">Reference proteome</keyword>
<protein>
    <submittedName>
        <fullName evidence="1">Phytoene synthase</fullName>
    </submittedName>
</protein>
<dbReference type="EMBL" id="LT840185">
    <property type="protein sequence ID" value="SMF73230.1"/>
    <property type="molecule type" value="Genomic_DNA"/>
</dbReference>
<organism evidence="1 2">
    <name type="scientific">Allosphingosinicella indica</name>
    <dbReference type="NCBI Taxonomy" id="941907"/>
    <lineage>
        <taxon>Bacteria</taxon>
        <taxon>Pseudomonadati</taxon>
        <taxon>Pseudomonadota</taxon>
        <taxon>Alphaproteobacteria</taxon>
        <taxon>Sphingomonadales</taxon>
        <taxon>Sphingomonadaceae</taxon>
        <taxon>Allosphingosinicella</taxon>
    </lineage>
</organism>
<dbReference type="Pfam" id="PF00494">
    <property type="entry name" value="SQS_PSY"/>
    <property type="match status" value="1"/>
</dbReference>
<dbReference type="AlphaFoldDB" id="A0A1X7GQM3"/>
<gene>
    <name evidence="1" type="ORF">SAMN06295910_2121</name>
</gene>
<dbReference type="InterPro" id="IPR002060">
    <property type="entry name" value="Squ/phyt_synthse"/>
</dbReference>
<dbReference type="SUPFAM" id="SSF48576">
    <property type="entry name" value="Terpenoid synthases"/>
    <property type="match status" value="1"/>
</dbReference>